<evidence type="ECO:0000313" key="2">
    <source>
        <dbReference type="EMBL" id="KAJ8779956.1"/>
    </source>
</evidence>
<sequence length="123" mass="13995">MRVKLASCGFLENVILAQKFYVLYKLCEEQLTKQDFDLADKWGLAHVKLLTLKIAGKWDFPGSPVIDEDEPLFLSLINDLFPGLQLDSNTYVELQAAVANQVQVEGLINHPPWNLKLVQVKHF</sequence>
<gene>
    <name evidence="2" type="ORF">J1605_011992</name>
</gene>
<dbReference type="EMBL" id="JAIQCJ010002178">
    <property type="protein sequence ID" value="KAJ8779956.1"/>
    <property type="molecule type" value="Genomic_DNA"/>
</dbReference>
<organism evidence="2 3">
    <name type="scientific">Eschrichtius robustus</name>
    <name type="common">California gray whale</name>
    <name type="synonym">Eschrichtius gibbosus</name>
    <dbReference type="NCBI Taxonomy" id="9764"/>
    <lineage>
        <taxon>Eukaryota</taxon>
        <taxon>Metazoa</taxon>
        <taxon>Chordata</taxon>
        <taxon>Craniata</taxon>
        <taxon>Vertebrata</taxon>
        <taxon>Euteleostomi</taxon>
        <taxon>Mammalia</taxon>
        <taxon>Eutheria</taxon>
        <taxon>Laurasiatheria</taxon>
        <taxon>Artiodactyla</taxon>
        <taxon>Whippomorpha</taxon>
        <taxon>Cetacea</taxon>
        <taxon>Mysticeti</taxon>
        <taxon>Eschrichtiidae</taxon>
        <taxon>Eschrichtius</taxon>
    </lineage>
</organism>
<dbReference type="GO" id="GO:0030286">
    <property type="term" value="C:dynein complex"/>
    <property type="evidence" value="ECO:0007669"/>
    <property type="project" value="InterPro"/>
</dbReference>
<dbReference type="GO" id="GO:0045505">
    <property type="term" value="F:dynein intermediate chain binding"/>
    <property type="evidence" value="ECO:0007669"/>
    <property type="project" value="InterPro"/>
</dbReference>
<feature type="domain" description="Dynein heavy chain hydrolytic ATP-binding dynein motor region" evidence="1">
    <location>
        <begin position="65"/>
        <end position="121"/>
    </location>
</feature>
<dbReference type="InterPro" id="IPR043157">
    <property type="entry name" value="Dynein_AAA1S"/>
</dbReference>
<evidence type="ECO:0000259" key="1">
    <source>
        <dbReference type="Pfam" id="PF12774"/>
    </source>
</evidence>
<dbReference type="GO" id="GO:0051959">
    <property type="term" value="F:dynein light intermediate chain binding"/>
    <property type="evidence" value="ECO:0007669"/>
    <property type="project" value="InterPro"/>
</dbReference>
<dbReference type="InterPro" id="IPR035699">
    <property type="entry name" value="AAA_6"/>
</dbReference>
<name>A0AB34GK36_ESCRO</name>
<evidence type="ECO:0000313" key="3">
    <source>
        <dbReference type="Proteomes" id="UP001159641"/>
    </source>
</evidence>
<accession>A0AB34GK36</accession>
<dbReference type="Gene3D" id="1.10.8.710">
    <property type="match status" value="1"/>
</dbReference>
<keyword evidence="3" id="KW-1185">Reference proteome</keyword>
<reference evidence="2 3" key="1">
    <citation type="submission" date="2022-11" db="EMBL/GenBank/DDBJ databases">
        <title>Whole genome sequence of Eschrichtius robustus ER-17-0199.</title>
        <authorList>
            <person name="Bruniche-Olsen A."/>
            <person name="Black A.N."/>
            <person name="Fields C.J."/>
            <person name="Walden K."/>
            <person name="Dewoody J.A."/>
        </authorList>
    </citation>
    <scope>NUCLEOTIDE SEQUENCE [LARGE SCALE GENOMIC DNA]</scope>
    <source>
        <strain evidence="2">ER-17-0199</strain>
        <tissue evidence="2">Blubber</tissue>
    </source>
</reference>
<comment type="caution">
    <text evidence="2">The sequence shown here is derived from an EMBL/GenBank/DDBJ whole genome shotgun (WGS) entry which is preliminary data.</text>
</comment>
<dbReference type="GO" id="GO:0005524">
    <property type="term" value="F:ATP binding"/>
    <property type="evidence" value="ECO:0007669"/>
    <property type="project" value="InterPro"/>
</dbReference>
<dbReference type="PANTHER" id="PTHR46961:SF18">
    <property type="entry name" value="DYNEIN AXONEMAL HEAVY CHAIN 5"/>
    <property type="match status" value="1"/>
</dbReference>
<proteinExistence type="predicted"/>
<dbReference type="PANTHER" id="PTHR46961">
    <property type="entry name" value="DYNEIN HEAVY CHAIN 1, AXONEMAL-LIKE PROTEIN"/>
    <property type="match status" value="1"/>
</dbReference>
<protein>
    <recommendedName>
        <fullName evidence="1">Dynein heavy chain hydrolytic ATP-binding dynein motor region domain-containing protein</fullName>
    </recommendedName>
</protein>
<feature type="domain" description="Dynein heavy chain hydrolytic ATP-binding dynein motor region" evidence="1">
    <location>
        <begin position="2"/>
        <end position="56"/>
    </location>
</feature>
<dbReference type="AlphaFoldDB" id="A0AB34GK36"/>
<dbReference type="GO" id="GO:0007018">
    <property type="term" value="P:microtubule-based movement"/>
    <property type="evidence" value="ECO:0007669"/>
    <property type="project" value="InterPro"/>
</dbReference>
<dbReference type="Proteomes" id="UP001159641">
    <property type="component" value="Unassembled WGS sequence"/>
</dbReference>
<dbReference type="Pfam" id="PF12774">
    <property type="entry name" value="AAA_6"/>
    <property type="match status" value="2"/>
</dbReference>
<dbReference type="InterPro" id="IPR026983">
    <property type="entry name" value="DHC"/>
</dbReference>